<dbReference type="PANTHER" id="PTHR48041:SF116">
    <property type="entry name" value="PROTEIN BROWN"/>
    <property type="match status" value="1"/>
</dbReference>
<dbReference type="EMBL" id="VUJU01003645">
    <property type="protein sequence ID" value="KAF0757204.1"/>
    <property type="molecule type" value="Genomic_DNA"/>
</dbReference>
<dbReference type="InterPro" id="IPR003593">
    <property type="entry name" value="AAA+_ATPase"/>
</dbReference>
<dbReference type="Proteomes" id="UP000478052">
    <property type="component" value="Unassembled WGS sequence"/>
</dbReference>
<dbReference type="InterPro" id="IPR050352">
    <property type="entry name" value="ABCG_transporters"/>
</dbReference>
<dbReference type="PROSITE" id="PS00211">
    <property type="entry name" value="ABC_TRANSPORTER_1"/>
    <property type="match status" value="1"/>
</dbReference>
<reference evidence="10 11" key="1">
    <citation type="submission" date="2019-08" db="EMBL/GenBank/DDBJ databases">
        <title>Whole genome of Aphis craccivora.</title>
        <authorList>
            <person name="Voronova N.V."/>
            <person name="Shulinski R.S."/>
            <person name="Bandarenka Y.V."/>
            <person name="Zhorov D.G."/>
            <person name="Warner D."/>
        </authorList>
    </citation>
    <scope>NUCLEOTIDE SEQUENCE [LARGE SCALE GENOMIC DNA]</scope>
    <source>
        <strain evidence="10">180601</strain>
        <tissue evidence="10">Whole Body</tissue>
    </source>
</reference>
<proteinExistence type="inferred from homology"/>
<keyword evidence="5" id="KW-0547">Nucleotide-binding</keyword>
<protein>
    <submittedName>
        <fullName evidence="10">Protein scarlet-like</fullName>
    </submittedName>
</protein>
<evidence type="ECO:0000256" key="6">
    <source>
        <dbReference type="ARBA" id="ARBA00022840"/>
    </source>
</evidence>
<organism evidence="10 11">
    <name type="scientific">Aphis craccivora</name>
    <name type="common">Cowpea aphid</name>
    <dbReference type="NCBI Taxonomy" id="307492"/>
    <lineage>
        <taxon>Eukaryota</taxon>
        <taxon>Metazoa</taxon>
        <taxon>Ecdysozoa</taxon>
        <taxon>Arthropoda</taxon>
        <taxon>Hexapoda</taxon>
        <taxon>Insecta</taxon>
        <taxon>Pterygota</taxon>
        <taxon>Neoptera</taxon>
        <taxon>Paraneoptera</taxon>
        <taxon>Hemiptera</taxon>
        <taxon>Sternorrhyncha</taxon>
        <taxon>Aphidomorpha</taxon>
        <taxon>Aphidoidea</taxon>
        <taxon>Aphididae</taxon>
        <taxon>Aphidini</taxon>
        <taxon>Aphis</taxon>
        <taxon>Aphis</taxon>
    </lineage>
</organism>
<accession>A0A6G0YK11</accession>
<evidence type="ECO:0000313" key="10">
    <source>
        <dbReference type="EMBL" id="KAF0757204.1"/>
    </source>
</evidence>
<evidence type="ECO:0000256" key="4">
    <source>
        <dbReference type="ARBA" id="ARBA00022692"/>
    </source>
</evidence>
<keyword evidence="8" id="KW-0472">Membrane</keyword>
<keyword evidence="4" id="KW-0812">Transmembrane</keyword>
<comment type="similarity">
    <text evidence="2">Belongs to the ABC transporter superfamily. ABCG family. Eye pigment precursor importer (TC 3.A.1.204) subfamily.</text>
</comment>
<dbReference type="InterPro" id="IPR027417">
    <property type="entry name" value="P-loop_NTPase"/>
</dbReference>
<dbReference type="Pfam" id="PF00005">
    <property type="entry name" value="ABC_tran"/>
    <property type="match status" value="1"/>
</dbReference>
<dbReference type="InterPro" id="IPR003439">
    <property type="entry name" value="ABC_transporter-like_ATP-bd"/>
</dbReference>
<feature type="non-terminal residue" evidence="10">
    <location>
        <position position="320"/>
    </location>
</feature>
<keyword evidence="6" id="KW-0067">ATP-binding</keyword>
<keyword evidence="3" id="KW-0813">Transport</keyword>
<dbReference type="PANTHER" id="PTHR48041">
    <property type="entry name" value="ABC TRANSPORTER G FAMILY MEMBER 28"/>
    <property type="match status" value="1"/>
</dbReference>
<evidence type="ECO:0000256" key="8">
    <source>
        <dbReference type="ARBA" id="ARBA00023136"/>
    </source>
</evidence>
<gene>
    <name evidence="10" type="ORF">FWK35_00009818</name>
</gene>
<evidence type="ECO:0000256" key="3">
    <source>
        <dbReference type="ARBA" id="ARBA00022448"/>
    </source>
</evidence>
<comment type="caution">
    <text evidence="10">The sequence shown here is derived from an EMBL/GenBank/DDBJ whole genome shotgun (WGS) entry which is preliminary data.</text>
</comment>
<dbReference type="AlphaFoldDB" id="A0A6G0YK11"/>
<comment type="subcellular location">
    <subcellularLocation>
        <location evidence="1">Membrane</location>
        <topology evidence="1">Multi-pass membrane protein</topology>
    </subcellularLocation>
</comment>
<evidence type="ECO:0000313" key="11">
    <source>
        <dbReference type="Proteomes" id="UP000478052"/>
    </source>
</evidence>
<dbReference type="InterPro" id="IPR017871">
    <property type="entry name" value="ABC_transporter-like_CS"/>
</dbReference>
<dbReference type="PROSITE" id="PS50893">
    <property type="entry name" value="ABC_TRANSPORTER_2"/>
    <property type="match status" value="1"/>
</dbReference>
<dbReference type="GO" id="GO:0005886">
    <property type="term" value="C:plasma membrane"/>
    <property type="evidence" value="ECO:0007669"/>
    <property type="project" value="TreeGrafter"/>
</dbReference>
<name>A0A6G0YK11_APHCR</name>
<dbReference type="OrthoDB" id="66620at2759"/>
<evidence type="ECO:0000256" key="5">
    <source>
        <dbReference type="ARBA" id="ARBA00022741"/>
    </source>
</evidence>
<dbReference type="SUPFAM" id="SSF52540">
    <property type="entry name" value="P-loop containing nucleoside triphosphate hydrolases"/>
    <property type="match status" value="1"/>
</dbReference>
<evidence type="ECO:0000256" key="2">
    <source>
        <dbReference type="ARBA" id="ARBA00005814"/>
    </source>
</evidence>
<dbReference type="GO" id="GO:0005524">
    <property type="term" value="F:ATP binding"/>
    <property type="evidence" value="ECO:0007669"/>
    <property type="project" value="UniProtKB-KW"/>
</dbReference>
<evidence type="ECO:0000256" key="1">
    <source>
        <dbReference type="ARBA" id="ARBA00004141"/>
    </source>
</evidence>
<feature type="domain" description="ABC transporter" evidence="9">
    <location>
        <begin position="44"/>
        <end position="291"/>
    </location>
</feature>
<dbReference type="GO" id="GO:0042626">
    <property type="term" value="F:ATPase-coupled transmembrane transporter activity"/>
    <property type="evidence" value="ECO:0007669"/>
    <property type="project" value="TreeGrafter"/>
</dbReference>
<dbReference type="SMART" id="SM00382">
    <property type="entry name" value="AAA"/>
    <property type="match status" value="1"/>
</dbReference>
<evidence type="ECO:0000259" key="9">
    <source>
        <dbReference type="PROSITE" id="PS50893"/>
    </source>
</evidence>
<evidence type="ECO:0000256" key="7">
    <source>
        <dbReference type="ARBA" id="ARBA00022989"/>
    </source>
</evidence>
<dbReference type="Gene3D" id="3.40.50.300">
    <property type="entry name" value="P-loop containing nucleotide triphosphate hydrolases"/>
    <property type="match status" value="1"/>
</dbReference>
<keyword evidence="11" id="KW-1185">Reference proteome</keyword>
<keyword evidence="7" id="KW-1133">Transmembrane helix</keyword>
<sequence>MLQLKSLNLRYNEMCNDWDGLHEYLDPKKYEHGQLVLSWKRLNVSVENTTQNFFISSKVTRQQILYNVSGNVQCGNLLGIMGPSGSGKTTLMATISHRTKVFPHIHILGNFDGELLLNGRPVSEEVMIKISGFVPQQDVTFDQLTTFEHLYLMANLKMDRRTSKPALKDRVDYTVTALGMCEFLDTRLSVLSGGERKKIALAVQLLNDPPILFCDEVTTGLDSYTATHIVNTLKRIARTGKIVICTIHQPASGVFDKFDEVILLSNGRLAYQGPVPMINQLFQRYNICSTYHFIFLLLCSKEDLLISRQCTTPLPISFNN</sequence>
<dbReference type="GO" id="GO:0016887">
    <property type="term" value="F:ATP hydrolysis activity"/>
    <property type="evidence" value="ECO:0007669"/>
    <property type="project" value="InterPro"/>
</dbReference>